<proteinExistence type="predicted"/>
<evidence type="ECO:0000313" key="3">
    <source>
        <dbReference type="Proteomes" id="UP000785679"/>
    </source>
</evidence>
<organism evidence="2 3">
    <name type="scientific">Halteria grandinella</name>
    <dbReference type="NCBI Taxonomy" id="5974"/>
    <lineage>
        <taxon>Eukaryota</taxon>
        <taxon>Sar</taxon>
        <taxon>Alveolata</taxon>
        <taxon>Ciliophora</taxon>
        <taxon>Intramacronucleata</taxon>
        <taxon>Spirotrichea</taxon>
        <taxon>Stichotrichia</taxon>
        <taxon>Sporadotrichida</taxon>
        <taxon>Halteriidae</taxon>
        <taxon>Halteria</taxon>
    </lineage>
</organism>
<sequence length="88" mass="10334">MIQERNSVYHRAYQYLFGVSGLLTGALLGYSVSQDFLNDSSDFDGFNYEITLTWPQVQAIFWLVFGYAYMLPSIIMAWRESRRMDRKS</sequence>
<keyword evidence="1" id="KW-1133">Transmembrane helix</keyword>
<feature type="transmembrane region" description="Helical" evidence="1">
    <location>
        <begin position="12"/>
        <end position="32"/>
    </location>
</feature>
<name>A0A8J8N9A2_HALGN</name>
<comment type="caution">
    <text evidence="2">The sequence shown here is derived from an EMBL/GenBank/DDBJ whole genome shotgun (WGS) entry which is preliminary data.</text>
</comment>
<keyword evidence="1" id="KW-0812">Transmembrane</keyword>
<protein>
    <submittedName>
        <fullName evidence="2">Uncharacterized protein</fullName>
    </submittedName>
</protein>
<dbReference type="AlphaFoldDB" id="A0A8J8N9A2"/>
<dbReference type="EMBL" id="RRYP01036824">
    <property type="protein sequence ID" value="TNV67748.1"/>
    <property type="molecule type" value="Genomic_DNA"/>
</dbReference>
<accession>A0A8J8N9A2</accession>
<dbReference type="Proteomes" id="UP000785679">
    <property type="component" value="Unassembled WGS sequence"/>
</dbReference>
<evidence type="ECO:0000256" key="1">
    <source>
        <dbReference type="SAM" id="Phobius"/>
    </source>
</evidence>
<gene>
    <name evidence="2" type="ORF">FGO68_gene3338</name>
</gene>
<keyword evidence="3" id="KW-1185">Reference proteome</keyword>
<feature type="transmembrane region" description="Helical" evidence="1">
    <location>
        <begin position="59"/>
        <end position="78"/>
    </location>
</feature>
<evidence type="ECO:0000313" key="2">
    <source>
        <dbReference type="EMBL" id="TNV67748.1"/>
    </source>
</evidence>
<keyword evidence="1" id="KW-0472">Membrane</keyword>
<reference evidence="2" key="1">
    <citation type="submission" date="2019-06" db="EMBL/GenBank/DDBJ databases">
        <authorList>
            <person name="Zheng W."/>
        </authorList>
    </citation>
    <scope>NUCLEOTIDE SEQUENCE</scope>
    <source>
        <strain evidence="2">QDHG01</strain>
    </source>
</reference>